<dbReference type="EMBL" id="LHQR01000069">
    <property type="protein sequence ID" value="KXG45845.1"/>
    <property type="molecule type" value="Genomic_DNA"/>
</dbReference>
<dbReference type="OMA" id="FPENDCK"/>
<organism evidence="2 3">
    <name type="scientific">Penicillium patulum</name>
    <name type="common">Penicillium griseofulvum</name>
    <dbReference type="NCBI Taxonomy" id="5078"/>
    <lineage>
        <taxon>Eukaryota</taxon>
        <taxon>Fungi</taxon>
        <taxon>Dikarya</taxon>
        <taxon>Ascomycota</taxon>
        <taxon>Pezizomycotina</taxon>
        <taxon>Eurotiomycetes</taxon>
        <taxon>Eurotiomycetidae</taxon>
        <taxon>Eurotiales</taxon>
        <taxon>Aspergillaceae</taxon>
        <taxon>Penicillium</taxon>
    </lineage>
</organism>
<protein>
    <submittedName>
        <fullName evidence="2">Uncharacterized protein</fullName>
    </submittedName>
</protein>
<evidence type="ECO:0000256" key="1">
    <source>
        <dbReference type="SAM" id="SignalP"/>
    </source>
</evidence>
<dbReference type="Proteomes" id="UP000070168">
    <property type="component" value="Unassembled WGS sequence"/>
</dbReference>
<accession>A0A135LA33</accession>
<gene>
    <name evidence="2" type="ORF">PGRI_047010</name>
</gene>
<keyword evidence="1" id="KW-0732">Signal</keyword>
<feature type="chain" id="PRO_5007800353" evidence="1">
    <location>
        <begin position="19"/>
        <end position="105"/>
    </location>
</feature>
<dbReference type="RefSeq" id="XP_040644381.1">
    <property type="nucleotide sequence ID" value="XM_040792414.1"/>
</dbReference>
<sequence length="105" mass="11318">MRISSLAVLLSAAFSASAYWDISYYTDANCKTLTGEESLDKPVSCQNFDSSVAIKSVDVASNGYTLTAYVGKDCKGEGYSLQDGKCAKGGSKNYPEFRSFEVPKL</sequence>
<evidence type="ECO:0000313" key="2">
    <source>
        <dbReference type="EMBL" id="KXG45845.1"/>
    </source>
</evidence>
<dbReference type="AlphaFoldDB" id="A0A135LA33"/>
<evidence type="ECO:0000313" key="3">
    <source>
        <dbReference type="Proteomes" id="UP000070168"/>
    </source>
</evidence>
<dbReference type="GeneID" id="63707714"/>
<comment type="caution">
    <text evidence="2">The sequence shown here is derived from an EMBL/GenBank/DDBJ whole genome shotgun (WGS) entry which is preliminary data.</text>
</comment>
<keyword evidence="3" id="KW-1185">Reference proteome</keyword>
<reference evidence="2 3" key="1">
    <citation type="journal article" date="2016" name="BMC Genomics">
        <title>Genome sequencing and secondary metabolism of the postharvest pathogen Penicillium griseofulvum.</title>
        <authorList>
            <person name="Banani H."/>
            <person name="Marcet-Houben M."/>
            <person name="Ballester A.R."/>
            <person name="Abbruscato P."/>
            <person name="Gonzalez-Candelas L."/>
            <person name="Gabaldon T."/>
            <person name="Spadaro D."/>
        </authorList>
    </citation>
    <scope>NUCLEOTIDE SEQUENCE [LARGE SCALE GENOMIC DNA]</scope>
    <source>
        <strain evidence="2 3">PG3</strain>
    </source>
</reference>
<proteinExistence type="predicted"/>
<dbReference type="OrthoDB" id="10290967at2759"/>
<name>A0A135LA33_PENPA</name>
<feature type="signal peptide" evidence="1">
    <location>
        <begin position="1"/>
        <end position="18"/>
    </location>
</feature>